<evidence type="ECO:0000256" key="7">
    <source>
        <dbReference type="ARBA" id="ARBA00023002"/>
    </source>
</evidence>
<keyword evidence="8" id="KW-0408">Iron</keyword>
<dbReference type="GO" id="GO:0006979">
    <property type="term" value="P:response to oxidative stress"/>
    <property type="evidence" value="ECO:0007669"/>
    <property type="project" value="InterPro"/>
</dbReference>
<evidence type="ECO:0000256" key="8">
    <source>
        <dbReference type="ARBA" id="ARBA00023004"/>
    </source>
</evidence>
<dbReference type="GO" id="GO:0042744">
    <property type="term" value="P:hydrogen peroxide catabolic process"/>
    <property type="evidence" value="ECO:0007669"/>
    <property type="project" value="UniProtKB-KW"/>
</dbReference>
<dbReference type="GO" id="GO:0004096">
    <property type="term" value="F:catalase activity"/>
    <property type="evidence" value="ECO:0007669"/>
    <property type="project" value="UniProtKB-EC"/>
</dbReference>
<evidence type="ECO:0000313" key="11">
    <source>
        <dbReference type="EMBL" id="ORY66633.1"/>
    </source>
</evidence>
<evidence type="ECO:0000256" key="5">
    <source>
        <dbReference type="ARBA" id="ARBA00022617"/>
    </source>
</evidence>
<comment type="cofactor">
    <cofactor evidence="1">
        <name>heme</name>
        <dbReference type="ChEBI" id="CHEBI:30413"/>
    </cofactor>
</comment>
<dbReference type="AlphaFoldDB" id="A0A1Y2E4Y7"/>
<sequence>MPCSPIPHCTLSGSTTLPSTGVPATFSSLRTLSLDTVTLPQDIDSFSKSFPHLSELAICFHADVLLEGEAREPSNLHFVVAVAPQLVILRLNNGPRTGIPLSLIHNLITIGICLERLDSTIILDYKLPPPPPPARFDLTNLPSLELRFILHSWRSTHMLVTDPRPPQERLWALFKSRDAGAVKAISTLRRVERVVLEPWLVERFPDGPQFGVQLVSEEDEELFDFDLLDCTKLIPEELVPIKWVGTLELNKNPTHYFAETEQLQLRVFSYFDTQLSRLGGPNFSSLPINRGVYPFTSIIRNGHSQDWDDGCFDYRQKS</sequence>
<proteinExistence type="inferred from homology"/>
<dbReference type="PANTHER" id="PTHR42821">
    <property type="entry name" value="CATALASE"/>
    <property type="match status" value="1"/>
</dbReference>
<keyword evidence="9" id="KW-0376">Hydrogen peroxide</keyword>
<keyword evidence="4" id="KW-0575">Peroxidase</keyword>
<dbReference type="PANTHER" id="PTHR42821:SF1">
    <property type="entry name" value="CATALASE-B"/>
    <property type="match status" value="1"/>
</dbReference>
<dbReference type="SMART" id="SM01060">
    <property type="entry name" value="Catalase"/>
    <property type="match status" value="1"/>
</dbReference>
<organism evidence="11 12">
    <name type="scientific">Leucosporidium creatinivorum</name>
    <dbReference type="NCBI Taxonomy" id="106004"/>
    <lineage>
        <taxon>Eukaryota</taxon>
        <taxon>Fungi</taxon>
        <taxon>Dikarya</taxon>
        <taxon>Basidiomycota</taxon>
        <taxon>Pucciniomycotina</taxon>
        <taxon>Microbotryomycetes</taxon>
        <taxon>Leucosporidiales</taxon>
        <taxon>Leucosporidium</taxon>
    </lineage>
</organism>
<keyword evidence="5" id="KW-0349">Heme</keyword>
<dbReference type="InterPro" id="IPR011614">
    <property type="entry name" value="Catalase_core"/>
</dbReference>
<evidence type="ECO:0000256" key="9">
    <source>
        <dbReference type="ARBA" id="ARBA00023324"/>
    </source>
</evidence>
<evidence type="ECO:0000256" key="2">
    <source>
        <dbReference type="ARBA" id="ARBA00005329"/>
    </source>
</evidence>
<dbReference type="PROSITE" id="PS51402">
    <property type="entry name" value="CATALASE_3"/>
    <property type="match status" value="1"/>
</dbReference>
<evidence type="ECO:0000259" key="10">
    <source>
        <dbReference type="SMART" id="SM01060"/>
    </source>
</evidence>
<dbReference type="InterPro" id="IPR020835">
    <property type="entry name" value="Catalase_sf"/>
</dbReference>
<dbReference type="STRING" id="106004.A0A1Y2E4Y7"/>
<evidence type="ECO:0000256" key="3">
    <source>
        <dbReference type="ARBA" id="ARBA00012314"/>
    </source>
</evidence>
<dbReference type="Proteomes" id="UP000193467">
    <property type="component" value="Unassembled WGS sequence"/>
</dbReference>
<gene>
    <name evidence="11" type="ORF">BCR35DRAFT_334563</name>
</gene>
<protein>
    <recommendedName>
        <fullName evidence="3">catalase</fullName>
        <ecNumber evidence="3">1.11.1.6</ecNumber>
    </recommendedName>
</protein>
<dbReference type="GO" id="GO:0020037">
    <property type="term" value="F:heme binding"/>
    <property type="evidence" value="ECO:0007669"/>
    <property type="project" value="InterPro"/>
</dbReference>
<keyword evidence="6" id="KW-0479">Metal-binding</keyword>
<dbReference type="GO" id="GO:0046872">
    <property type="term" value="F:metal ion binding"/>
    <property type="evidence" value="ECO:0007669"/>
    <property type="project" value="UniProtKB-KW"/>
</dbReference>
<name>A0A1Y2E4Y7_9BASI</name>
<evidence type="ECO:0000313" key="12">
    <source>
        <dbReference type="Proteomes" id="UP000193467"/>
    </source>
</evidence>
<feature type="domain" description="Catalase core" evidence="10">
    <location>
        <begin position="15"/>
        <end position="317"/>
    </location>
</feature>
<evidence type="ECO:0000256" key="1">
    <source>
        <dbReference type="ARBA" id="ARBA00001971"/>
    </source>
</evidence>
<dbReference type="EMBL" id="MCGR01000063">
    <property type="protein sequence ID" value="ORY66633.1"/>
    <property type="molecule type" value="Genomic_DNA"/>
</dbReference>
<dbReference type="Pfam" id="PF00199">
    <property type="entry name" value="Catalase"/>
    <property type="match status" value="1"/>
</dbReference>
<dbReference type="InterPro" id="IPR018028">
    <property type="entry name" value="Catalase"/>
</dbReference>
<dbReference type="Gene3D" id="2.40.180.10">
    <property type="entry name" value="Catalase core domain"/>
    <property type="match status" value="1"/>
</dbReference>
<evidence type="ECO:0000256" key="4">
    <source>
        <dbReference type="ARBA" id="ARBA00022559"/>
    </source>
</evidence>
<reference evidence="11 12" key="1">
    <citation type="submission" date="2016-07" db="EMBL/GenBank/DDBJ databases">
        <title>Pervasive Adenine N6-methylation of Active Genes in Fungi.</title>
        <authorList>
            <consortium name="DOE Joint Genome Institute"/>
            <person name="Mondo S.J."/>
            <person name="Dannebaum R.O."/>
            <person name="Kuo R.C."/>
            <person name="Labutti K."/>
            <person name="Haridas S."/>
            <person name="Kuo A."/>
            <person name="Salamov A."/>
            <person name="Ahrendt S.R."/>
            <person name="Lipzen A."/>
            <person name="Sullivan W."/>
            <person name="Andreopoulos W.B."/>
            <person name="Clum A."/>
            <person name="Lindquist E."/>
            <person name="Daum C."/>
            <person name="Ramamoorthy G.K."/>
            <person name="Gryganskyi A."/>
            <person name="Culley D."/>
            <person name="Magnuson J.K."/>
            <person name="James T.Y."/>
            <person name="O'Malley M.A."/>
            <person name="Stajich J.E."/>
            <person name="Spatafora J.W."/>
            <person name="Visel A."/>
            <person name="Grigoriev I.V."/>
        </authorList>
    </citation>
    <scope>NUCLEOTIDE SEQUENCE [LARGE SCALE GENOMIC DNA]</scope>
    <source>
        <strain evidence="11 12">62-1032</strain>
    </source>
</reference>
<dbReference type="EC" id="1.11.1.6" evidence="3"/>
<dbReference type="InterPro" id="IPR002226">
    <property type="entry name" value="Catalase_haem_BS"/>
</dbReference>
<dbReference type="GO" id="GO:0005829">
    <property type="term" value="C:cytosol"/>
    <property type="evidence" value="ECO:0007669"/>
    <property type="project" value="TreeGrafter"/>
</dbReference>
<keyword evidence="7" id="KW-0560">Oxidoreductase</keyword>
<evidence type="ECO:0000256" key="6">
    <source>
        <dbReference type="ARBA" id="ARBA00022723"/>
    </source>
</evidence>
<keyword evidence="12" id="KW-1185">Reference proteome</keyword>
<dbReference type="InParanoid" id="A0A1Y2E4Y7"/>
<comment type="similarity">
    <text evidence="2">Belongs to the catalase family.</text>
</comment>
<dbReference type="InterPro" id="IPR024712">
    <property type="entry name" value="Catalase_clade2"/>
</dbReference>
<accession>A0A1Y2E4Y7</accession>
<dbReference type="SUPFAM" id="SSF56634">
    <property type="entry name" value="Heme-dependent catalase-like"/>
    <property type="match status" value="1"/>
</dbReference>
<comment type="caution">
    <text evidence="11">The sequence shown here is derived from an EMBL/GenBank/DDBJ whole genome shotgun (WGS) entry which is preliminary data.</text>
</comment>
<dbReference type="PROSITE" id="PS00437">
    <property type="entry name" value="CATALASE_1"/>
    <property type="match status" value="1"/>
</dbReference>